<dbReference type="Proteomes" id="UP001462502">
    <property type="component" value="Unassembled WGS sequence"/>
</dbReference>
<name>A0ABV0J0I1_9NEIS</name>
<gene>
    <name evidence="1" type="ORF">ABI908_23435</name>
</gene>
<dbReference type="RefSeq" id="WP_199153548.1">
    <property type="nucleotide sequence ID" value="NZ_JBDXMI010000006.1"/>
</dbReference>
<keyword evidence="2" id="KW-1185">Reference proteome</keyword>
<evidence type="ECO:0000313" key="1">
    <source>
        <dbReference type="EMBL" id="MEO9387050.1"/>
    </source>
</evidence>
<protein>
    <submittedName>
        <fullName evidence="1">Uncharacterized protein</fullName>
    </submittedName>
</protein>
<organism evidence="1 2">
    <name type="scientific">Chromobacterium phragmitis</name>
    <dbReference type="NCBI Taxonomy" id="2202141"/>
    <lineage>
        <taxon>Bacteria</taxon>
        <taxon>Pseudomonadati</taxon>
        <taxon>Pseudomonadota</taxon>
        <taxon>Betaproteobacteria</taxon>
        <taxon>Neisseriales</taxon>
        <taxon>Chromobacteriaceae</taxon>
        <taxon>Chromobacterium</taxon>
    </lineage>
</organism>
<accession>A0ABV0J0I1</accession>
<evidence type="ECO:0000313" key="2">
    <source>
        <dbReference type="Proteomes" id="UP001462502"/>
    </source>
</evidence>
<sequence>MQKVRLTQDGYADFTGMMGCHEFVNGLSVKELRERDARFIGASIQCVYEDGSSVNPAERFSLSFNLTPEEAGKVADERAAENMEAAGVTRTLGSYTREGLEAVADKQGIKGLREIGNAMGVKATSVAELIDGILKAQV</sequence>
<proteinExistence type="predicted"/>
<dbReference type="EMBL" id="JBDXMI010000006">
    <property type="protein sequence ID" value="MEO9387050.1"/>
    <property type="molecule type" value="Genomic_DNA"/>
</dbReference>
<comment type="caution">
    <text evidence="1">The sequence shown here is derived from an EMBL/GenBank/DDBJ whole genome shotgun (WGS) entry which is preliminary data.</text>
</comment>
<reference evidence="1 2" key="1">
    <citation type="submission" date="2024-05" db="EMBL/GenBank/DDBJ databases">
        <authorList>
            <person name="De Oliveira J.P."/>
            <person name="Noriler S.A."/>
            <person name="De Oliveira A.G."/>
            <person name="Sipoli D.S."/>
        </authorList>
    </citation>
    <scope>NUCLEOTIDE SEQUENCE [LARGE SCALE GENOMIC DNA]</scope>
    <source>
        <strain evidence="1 2">LABIM192</strain>
    </source>
</reference>